<accession>A0AA86URX6</accession>
<gene>
    <name evidence="2" type="ORF">HINF_LOCUS32502</name>
    <name evidence="1" type="ORF">HINF_LOCUS53369</name>
</gene>
<organism evidence="1">
    <name type="scientific">Hexamita inflata</name>
    <dbReference type="NCBI Taxonomy" id="28002"/>
    <lineage>
        <taxon>Eukaryota</taxon>
        <taxon>Metamonada</taxon>
        <taxon>Diplomonadida</taxon>
        <taxon>Hexamitidae</taxon>
        <taxon>Hexamitinae</taxon>
        <taxon>Hexamita</taxon>
    </lineage>
</organism>
<evidence type="ECO:0000313" key="1">
    <source>
        <dbReference type="EMBL" id="CAI9965724.1"/>
    </source>
</evidence>
<dbReference type="EMBL" id="CAXDID020000111">
    <property type="protein sequence ID" value="CAL6029625.1"/>
    <property type="molecule type" value="Genomic_DNA"/>
</dbReference>
<reference evidence="2 3" key="2">
    <citation type="submission" date="2024-07" db="EMBL/GenBank/DDBJ databases">
        <authorList>
            <person name="Akdeniz Z."/>
        </authorList>
    </citation>
    <scope>NUCLEOTIDE SEQUENCE [LARGE SCALE GENOMIC DNA]</scope>
</reference>
<protein>
    <submittedName>
        <fullName evidence="1">Uncharacterized protein</fullName>
    </submittedName>
</protein>
<dbReference type="Proteomes" id="UP001642409">
    <property type="component" value="Unassembled WGS sequence"/>
</dbReference>
<keyword evidence="3" id="KW-1185">Reference proteome</keyword>
<dbReference type="AlphaFoldDB" id="A0AA86URX6"/>
<dbReference type="EMBL" id="CATOUU010000994">
    <property type="protein sequence ID" value="CAI9965724.1"/>
    <property type="molecule type" value="Genomic_DNA"/>
</dbReference>
<name>A0AA86URX6_9EUKA</name>
<dbReference type="InterPro" id="IPR009030">
    <property type="entry name" value="Growth_fac_rcpt_cys_sf"/>
</dbReference>
<reference evidence="1" key="1">
    <citation type="submission" date="2023-06" db="EMBL/GenBank/DDBJ databases">
        <authorList>
            <person name="Kurt Z."/>
        </authorList>
    </citation>
    <scope>NUCLEOTIDE SEQUENCE</scope>
</reference>
<dbReference type="SUPFAM" id="SSF57184">
    <property type="entry name" value="Growth factor receptor domain"/>
    <property type="match status" value="3"/>
</dbReference>
<comment type="caution">
    <text evidence="1">The sequence shown here is derived from an EMBL/GenBank/DDBJ whole genome shotgun (WGS) entry which is preliminary data.</text>
</comment>
<evidence type="ECO:0000313" key="2">
    <source>
        <dbReference type="EMBL" id="CAL6029625.1"/>
    </source>
</evidence>
<evidence type="ECO:0000313" key="3">
    <source>
        <dbReference type="Proteomes" id="UP001642409"/>
    </source>
</evidence>
<proteinExistence type="predicted"/>
<sequence>MLLLYFFAFFETSKRIIQLQITANVHVNQAFSLFHYIYSDIVIQDSKIELTLIDGTNADVQIVNWAVSEYKIEIFQSNISISSSLSLNSFMLLNTEKDLLINRSQIQYVLSGTVSRFYGISKELFGSKIENTTFDYQVSSTKGWAMVETQIGALTLKNITFSGILSGTDVYGLVDEAQSTVSVDTVIFKLTLNALSQACAFVNQATAGKITYTDISYPGIPGSPLNPSTVFGSSVKCPCFEGAQLTKGVCYCTPESKFDNANSICKCDSGRPLMNGLCKCPENSVLQDTDCVCQPTNSVMKNGVCTCDSSSFQTSAAGQTLTCQKCPDGATSESGTTCTCSGDYYYKQDNTCNKCPDNSIINNITNVCICDSHSYEVSSSNGLPTCFKCPVTATPDQSGYTCTCPNSYFYSGSATNLCVKCGENSSVQNNVCVCNANSYEVSNNAGSLTCFTCPVNSVSQNDSKTCLCNGNFFYKSSDSSCIECPADSSPDNTKQTCVCANFKQYISARPACQSCPLNNYYELSTNSCVPCDSGKFYNSSNNVCVSCLLNSHVDGNGCTCDSNSFQVSKVDGVATCTKCPDASAPDAGQTTCVCNTYFQYISASNTCQACPLNYYYILASNSCVACPLNKFYNISSNLCVACLANSAVSGTGCVCNADSYQTAINSGVASCVKCPSGSSINAGKTSCVCAGLFFYTSSNNSCTACPTYTKDVTNNVLSCTMLIHHLAGALTDVELQQTELARFQAIIIQIRWVLLCQLHLQSAFNALSLR</sequence>
<dbReference type="SMART" id="SM01411">
    <property type="entry name" value="Ephrin_rec_like"/>
    <property type="match status" value="7"/>
</dbReference>